<sequence>MIRAKKWVAGATAAVLALALVTAGCGTAKNENNAQGGGGGNKTFRVAMVTDVGGVNDNSFNESAWNGLQKLQQDKGVEVKYVESKNDADYVPNLTSFVKDGYDLTWGIGYLMGDAVKEVAKKNPDAKLAIVDFDLSKEGLKNVASVTFKEHEGSFLVGVIAGMMTKTNKVGFVGGMEFDVIKRFENGFKAGVKTVNPKADVVVVYTGAFNKPDLGKQAAASMYDQGVDIIFHASGQTGDGVFNEAKERRKAGKTVWVIGVDKDQSLTFGTDVTLTSMVKRVDNAVYTVSEKLLNGQFPGGRVLQLGLKEDGVGIPETTKQNVPADVLAKVEEYKQKIINGEIKVPATDKEYQAQFK</sequence>
<dbReference type="RefSeq" id="WP_054670897.1">
    <property type="nucleotide sequence ID" value="NZ_BMOF01000032.1"/>
</dbReference>
<feature type="chain" id="PRO_5035227632" evidence="7">
    <location>
        <begin position="29"/>
        <end position="356"/>
    </location>
</feature>
<dbReference type="GO" id="GO:0005886">
    <property type="term" value="C:plasma membrane"/>
    <property type="evidence" value="ECO:0007669"/>
    <property type="project" value="UniProtKB-SubCell"/>
</dbReference>
<gene>
    <name evidence="9" type="ORF">GCM10007043_16030</name>
</gene>
<organism evidence="9 10">
    <name type="scientific">Calditerricola satsumensis</name>
    <dbReference type="NCBI Taxonomy" id="373054"/>
    <lineage>
        <taxon>Bacteria</taxon>
        <taxon>Bacillati</taxon>
        <taxon>Bacillota</taxon>
        <taxon>Bacilli</taxon>
        <taxon>Bacillales</taxon>
        <taxon>Bacillaceae</taxon>
        <taxon>Calditerricola</taxon>
    </lineage>
</organism>
<keyword evidence="4 7" id="KW-0732">Signal</keyword>
<name>A0A8J3FD34_9BACI</name>
<feature type="domain" description="ABC transporter substrate-binding protein PnrA-like" evidence="8">
    <location>
        <begin position="45"/>
        <end position="347"/>
    </location>
</feature>
<protein>
    <submittedName>
        <fullName evidence="9">BMP family ABC transporter substrate-binding protein</fullName>
    </submittedName>
</protein>
<evidence type="ECO:0000256" key="7">
    <source>
        <dbReference type="SAM" id="SignalP"/>
    </source>
</evidence>
<evidence type="ECO:0000256" key="1">
    <source>
        <dbReference type="ARBA" id="ARBA00004193"/>
    </source>
</evidence>
<dbReference type="CDD" id="cd06354">
    <property type="entry name" value="PBP1_PrnA-like"/>
    <property type="match status" value="1"/>
</dbReference>
<feature type="signal peptide" evidence="7">
    <location>
        <begin position="1"/>
        <end position="28"/>
    </location>
</feature>
<comment type="caution">
    <text evidence="9">The sequence shown here is derived from an EMBL/GenBank/DDBJ whole genome shotgun (WGS) entry which is preliminary data.</text>
</comment>
<dbReference type="PROSITE" id="PS51257">
    <property type="entry name" value="PROKAR_LIPOPROTEIN"/>
    <property type="match status" value="1"/>
</dbReference>
<dbReference type="InterPro" id="IPR050957">
    <property type="entry name" value="BMP_lipoprotein"/>
</dbReference>
<dbReference type="PANTHER" id="PTHR34296:SF2">
    <property type="entry name" value="ABC TRANSPORTER GUANOSINE-BINDING PROTEIN NUPN"/>
    <property type="match status" value="1"/>
</dbReference>
<dbReference type="InterPro" id="IPR028082">
    <property type="entry name" value="Peripla_BP_I"/>
</dbReference>
<accession>A0A8J3FD34</accession>
<dbReference type="Gene3D" id="3.40.50.2300">
    <property type="match status" value="2"/>
</dbReference>
<comment type="similarity">
    <text evidence="2">Belongs to the BMP lipoprotein family.</text>
</comment>
<proteinExistence type="inferred from homology"/>
<keyword evidence="5" id="KW-0472">Membrane</keyword>
<dbReference type="AlphaFoldDB" id="A0A8J3FD34"/>
<reference evidence="9" key="1">
    <citation type="journal article" date="2014" name="Int. J. Syst. Evol. Microbiol.">
        <title>Complete genome sequence of Corynebacterium casei LMG S-19264T (=DSM 44701T), isolated from a smear-ripened cheese.</title>
        <authorList>
            <consortium name="US DOE Joint Genome Institute (JGI-PGF)"/>
            <person name="Walter F."/>
            <person name="Albersmeier A."/>
            <person name="Kalinowski J."/>
            <person name="Ruckert C."/>
        </authorList>
    </citation>
    <scope>NUCLEOTIDE SEQUENCE</scope>
    <source>
        <strain evidence="9">JCM 14719</strain>
    </source>
</reference>
<dbReference type="Pfam" id="PF02608">
    <property type="entry name" value="Bmp"/>
    <property type="match status" value="1"/>
</dbReference>
<evidence type="ECO:0000256" key="3">
    <source>
        <dbReference type="ARBA" id="ARBA00022475"/>
    </source>
</evidence>
<evidence type="ECO:0000256" key="4">
    <source>
        <dbReference type="ARBA" id="ARBA00022729"/>
    </source>
</evidence>
<evidence type="ECO:0000313" key="9">
    <source>
        <dbReference type="EMBL" id="GGK02769.1"/>
    </source>
</evidence>
<evidence type="ECO:0000256" key="5">
    <source>
        <dbReference type="ARBA" id="ARBA00023136"/>
    </source>
</evidence>
<dbReference type="SUPFAM" id="SSF53822">
    <property type="entry name" value="Periplasmic binding protein-like I"/>
    <property type="match status" value="1"/>
</dbReference>
<dbReference type="Proteomes" id="UP000637720">
    <property type="component" value="Unassembled WGS sequence"/>
</dbReference>
<reference evidence="9" key="2">
    <citation type="submission" date="2020-09" db="EMBL/GenBank/DDBJ databases">
        <authorList>
            <person name="Sun Q."/>
            <person name="Ohkuma M."/>
        </authorList>
    </citation>
    <scope>NUCLEOTIDE SEQUENCE</scope>
    <source>
        <strain evidence="9">JCM 14719</strain>
    </source>
</reference>
<evidence type="ECO:0000256" key="6">
    <source>
        <dbReference type="ARBA" id="ARBA00023288"/>
    </source>
</evidence>
<keyword evidence="3" id="KW-1003">Cell membrane</keyword>
<keyword evidence="10" id="KW-1185">Reference proteome</keyword>
<evidence type="ECO:0000313" key="10">
    <source>
        <dbReference type="Proteomes" id="UP000637720"/>
    </source>
</evidence>
<dbReference type="EMBL" id="BMOF01000032">
    <property type="protein sequence ID" value="GGK02769.1"/>
    <property type="molecule type" value="Genomic_DNA"/>
</dbReference>
<evidence type="ECO:0000259" key="8">
    <source>
        <dbReference type="Pfam" id="PF02608"/>
    </source>
</evidence>
<keyword evidence="6" id="KW-0449">Lipoprotein</keyword>
<dbReference type="PANTHER" id="PTHR34296">
    <property type="entry name" value="TRANSCRIPTIONAL ACTIVATOR PROTEIN MED"/>
    <property type="match status" value="1"/>
</dbReference>
<evidence type="ECO:0000256" key="2">
    <source>
        <dbReference type="ARBA" id="ARBA00008610"/>
    </source>
</evidence>
<comment type="subcellular location">
    <subcellularLocation>
        <location evidence="1">Cell membrane</location>
        <topology evidence="1">Lipid-anchor</topology>
    </subcellularLocation>
</comment>
<dbReference type="InterPro" id="IPR003760">
    <property type="entry name" value="PnrA-like"/>
</dbReference>